<name>A0ACB0Y1Y9_MELEN</name>
<evidence type="ECO:0000313" key="2">
    <source>
        <dbReference type="Proteomes" id="UP001497535"/>
    </source>
</evidence>
<reference evidence="1" key="1">
    <citation type="submission" date="2023-11" db="EMBL/GenBank/DDBJ databases">
        <authorList>
            <person name="Poullet M."/>
        </authorList>
    </citation>
    <scope>NUCLEOTIDE SEQUENCE</scope>
    <source>
        <strain evidence="1">E1834</strain>
    </source>
</reference>
<gene>
    <name evidence="1" type="ORF">MENTE1834_LOCUS6574</name>
</gene>
<evidence type="ECO:0000313" key="1">
    <source>
        <dbReference type="EMBL" id="CAK5028049.1"/>
    </source>
</evidence>
<sequence>MTEQLNFEAIINNLTNKNVDLEEQIKTLKLDVHELEQLHQMDEEIIEMQKETEKELTTKNQELALTIATMNTQISELESRVQMSSDAIIADLTSKNLDLEEQYRQLKADFNELEQLHLMEDEIIDTQKETEKELLQGNEEQMLIIATLKRQLLESEDRAIDYEHAINKFRQKTNELKEKVQNLEDDLSTMRAFDDEKARAAGAEISLMANVKRDFSELVEAQLNSIELESAKRNVSYLRSFIPDKFMKAGGLNFLLIKLLSSLGDNDCLILCVFLPRLSSKALCLSQLLFQKYPQPPDGLKREHVTISHKGEQWAHVRHFGYQLQKLNTVLQKFVAVFKHCSFNDRLSDPLSRLAVQQTEICQREQKLEDYFKLLKQNKFDENTSIEVLEQMVKYFERIFSANLSTEPFSAKQDLQHTLAQIKKALIWIRFNGQRLQYFFSDSSTTSDSQSSPTSLTSSSLMTKSSINNNGNGGTDNVEFISFVDQVNQLLEDCDKMTMRAMNRIPKENELLLPNELNDQICMAVATLEKCGCIINQICSMATSELGTVDTEALPSQQMLDFVFSSVEKFVGQIDGQKRACAQIFELLESVKAVLQGLGESLENSSMEICPNENSNQFLNNDVFPPLVNRAQLRKKDIVEADSLRWQLSKKDDELLKLQSALKSREESASMIKIRLDMAEKKLSENEAGTALKAEIQQLKTKCEQLSNDLEQKKSDYELKLTQLQSELADTRAEREKAHEMTREFSKKALFAVISFNNLKNQQQTTSTPKQQQKIVITDDQNLSVMEENIRTPLTSTSLAINNNNTLGRMNEEIRRLNALEKKKLLTNEPYICSICAEKNNEQQELQNLLKESETLMTEYNRLLLPSNANPTSMATYLKSKENIEFKIESLRVRVVQFWQKYRPSEPQPTILWPVPDKIRQTCDFNNQNSILEEWDKMLTQEEEAFKENVKKFKFLKF</sequence>
<accession>A0ACB0Y1Y9</accession>
<keyword evidence="2" id="KW-1185">Reference proteome</keyword>
<comment type="caution">
    <text evidence="1">The sequence shown here is derived from an EMBL/GenBank/DDBJ whole genome shotgun (WGS) entry which is preliminary data.</text>
</comment>
<dbReference type="EMBL" id="CAVMJV010000004">
    <property type="protein sequence ID" value="CAK5028049.1"/>
    <property type="molecule type" value="Genomic_DNA"/>
</dbReference>
<proteinExistence type="predicted"/>
<protein>
    <submittedName>
        <fullName evidence="1">Uncharacterized protein</fullName>
    </submittedName>
</protein>
<dbReference type="Proteomes" id="UP001497535">
    <property type="component" value="Unassembled WGS sequence"/>
</dbReference>
<organism evidence="1 2">
    <name type="scientific">Meloidogyne enterolobii</name>
    <name type="common">Root-knot nematode worm</name>
    <name type="synonym">Meloidogyne mayaguensis</name>
    <dbReference type="NCBI Taxonomy" id="390850"/>
    <lineage>
        <taxon>Eukaryota</taxon>
        <taxon>Metazoa</taxon>
        <taxon>Ecdysozoa</taxon>
        <taxon>Nematoda</taxon>
        <taxon>Chromadorea</taxon>
        <taxon>Rhabditida</taxon>
        <taxon>Tylenchina</taxon>
        <taxon>Tylenchomorpha</taxon>
        <taxon>Tylenchoidea</taxon>
        <taxon>Meloidogynidae</taxon>
        <taxon>Meloidogyninae</taxon>
        <taxon>Meloidogyne</taxon>
    </lineage>
</organism>